<accession>A0A6J4QJI7</accession>
<evidence type="ECO:0000313" key="1">
    <source>
        <dbReference type="EMBL" id="CAA9446605.1"/>
    </source>
</evidence>
<protein>
    <recommendedName>
        <fullName evidence="2">DUF1990 domain-containing protein</fullName>
    </recommendedName>
</protein>
<dbReference type="AlphaFoldDB" id="A0A6J4QJI7"/>
<proteinExistence type="predicted"/>
<name>A0A6J4QJI7_9ACTN</name>
<gene>
    <name evidence="1" type="ORF">AVDCRST_MAG82-3389</name>
</gene>
<evidence type="ECO:0008006" key="2">
    <source>
        <dbReference type="Google" id="ProtNLM"/>
    </source>
</evidence>
<dbReference type="EMBL" id="CADCVA010000411">
    <property type="protein sequence ID" value="CAA9446605.1"/>
    <property type="molecule type" value="Genomic_DNA"/>
</dbReference>
<organism evidence="1">
    <name type="scientific">uncultured Rubrobacteraceae bacterium</name>
    <dbReference type="NCBI Taxonomy" id="349277"/>
    <lineage>
        <taxon>Bacteria</taxon>
        <taxon>Bacillati</taxon>
        <taxon>Actinomycetota</taxon>
        <taxon>Rubrobacteria</taxon>
        <taxon>Rubrobacterales</taxon>
        <taxon>Rubrobacteraceae</taxon>
        <taxon>environmental samples</taxon>
    </lineage>
</organism>
<reference evidence="1" key="1">
    <citation type="submission" date="2020-02" db="EMBL/GenBank/DDBJ databases">
        <authorList>
            <person name="Meier V. D."/>
        </authorList>
    </citation>
    <scope>NUCLEOTIDE SEQUENCE</scope>
    <source>
        <strain evidence="1">AVDCRST_MAG82</strain>
    </source>
</reference>
<sequence>MSESSGPWERSKAGQEPRDAGFWARGRNVLRVSDVPAGAVNLNVEGRRVIGALQGFGQLWQKTYTLTLRGADVTPEEVVALWKRDFPVFHPPQSRFYPSLDGVEPGEIMLINASVQGMPVYTGVMVLYSDHVSFTVMTAEGLPEAGWNTFSAHEREDGSTVVQIQSLARASDPIYEVGFRLFGSTEQERIWTHVLSTLAAHFGVRERVHLEKACVDPKMQWHRIGNVWHNAGLRSVVYAAANQVRKASGLFHRRSRG</sequence>